<dbReference type="InterPro" id="IPR051346">
    <property type="entry name" value="OTU_Deubiquitinase"/>
</dbReference>
<sequence>MASVHIHGYLGHANQVYNGMPELKSTMILNVMDLWVSMDEASCGLYPLLKEFHPVFRPEMLDVLLISNFEDMKRLQKIQLYIQNRIASCEGSAMTIFDDPVRGSFGHRAYDHSEISGQLQALHESIENWATKIRDEKEEEWKEKSNEYAQLSQRIDESSCVYLVDDDNPLGRGIHDPHCARCFMVRQLRRIKIQGYEHPLPSDPYVARAVIFELACPQSFATYRDTTWTAISRLALSPLEEGVEPKCRLRDYQQLQRFANVTTMKCSLASVTKPFFMTHYTEMPFPVEWDNGRNGVCRPNGLKLTYHDNLSKKWPGRRSHLSVLHQVKLQIPSSSPFAPILQDNIFLKNIYGPSSYEIMSTASRCPQGINVHEYLAFQTIASGKSRRWLSILTELGSANLNFSNEATMLLLSHMALQCGPFDASQDTFRLIHAVFRDPDFCGTLIQQLASRLDSLSANWRETYLMETIVTFTLRLIDFTWAAKMEEITQKAISILLRARGTCVRWFKLLRAEAYKVTETELAQRFQQYALWAALLCKRTFTHLTYRPAELDDSSLEVYIQSSITVHDNLVVKLEALPELLQHTVIRDMRLSYQLSPLISEAIMQKTDIFRRSLQEMWPEEEGCARIFRNVKLLAPHWISCLSVSGDEGFEQDVHYNITEGLLMVDLRPMGKLPKDPKTSLILNELFGNQSLLTFPSERPRMQYSLCVRPRGFQVHVGFDRSGELIVRAFRKPYSLQLIPREMFRNGQYWDLPGPLLQGSFHWLNLTNGELLITKSHQPWPESPSRWYTLSLSDQTCTMAQNGSGVYERDSVVNPYSPLFNRIAGIFGCFEPREHILVRQPGGGKSLQVELPRLNIMFFVNKNRLLQSPQLQCQIDTNQDAGTWYGLRSKLVCTSDINPMHRSILVPLGNLSATSDGCHVMVKIDSNSKHGVGKYGKFTINKALGRIDCAPEPTLVFMKALLHASTSFLLPDPLTGRTGTEEAIQWLQAGISQPWSPLGPPPMEILVKISKLSPRRVYYPLDLKVMRTDTWIESLPTTLQRSEFRPIVDQILQGSMTLAMFATKDQAAMEPPELPDYGEPHLHARAMFRQQAVERYLGDACDRLVPDNKEYQSRDRPSTVNIAHRNVLEATHLIRQWPQNMRTTDNLAQMLAQGGIVGGFEAPFQAASLGDKLKVDILQHWGSLVRFARDATDRHRLMFLLGPMSFRADANMPLLRAIIAFAVFGELKNLDLPPWEDFCHFQPNQVPQLDYLLQLLKPFRAPLPTSDTHALEEFSSAKLRRKLQLERCKHETRVEDDCKLFANHLLSQWPCLEPTVSGLSQSVLLDIGAALEVIRPEWRRLFMNRDLTEHLQAVQEILDRKSSEDRYEPPPTVPSDDAFAVRIRGNESVDLEQLLAKPYIVVHEAVPEPAKEKIGSTERPFLTERSFPQGLGAFGALAWLNGRGSANGQRAHSHVLGTRGPKTDVAVFPTQKMVTESVMKLETISTRLGASKSAVRRRYAADFQNSLDAFRRLDSPTSTTTASMQTREGAIKLKSEKVDVNFWNILVSLNAEGPTCSARRIGWLKAGGQWPIVTKATVLGKISSIASQKAFGSGMRNAIIDLGVEITKMQREIRLHDLALKDMSGRYQEEVANQGHSNWSPEEYPDWLLLEIESNLMIRPVQIDVALATISPESGSNSVLQMNMGQGKTSCIIPMAAAALANRKQLVRVIVPKALLQQTAQLLQARLGGILGRSIRHVPFSRRTPTTETTIRAFLSIHKEMLKSAGVMICQPEHNMSFMLSGQQRLLDEKPLQAGPMIKVQEWIMRHSRDILDESDYTLAVRTQLIYPSGSQMTVDGHPHRWLVAEAVLRLVDGHLGDLPYNFPHSINVMRRRGGGFPFVFFLRQDAEDELVRRLTKDICEGAGGILPLAEQAMATKDRVAVKDFITSARPRPASVERVRGMCPDKPSLRQTVYLLRGLLVNRILMMTLKKRWNVEYGLHPRRDPIAVPFHAKGVPSDQSEWATEYDAWTKSSEGFPSSMKAWNSINVDDDMQLREIWKAVRYNNVVIDYFLNNFVFPRHAKQFEVKLQSNGWDIPLSPLGDTSQQGKPSGVSKPLSTGFSGTNDNRTMLPLNIEQQDLSSLHHTSAEVLSYLLHTRNRHCILPIDVRTSQYGRATEMDLLHYLKRKQIRVLIDAGAQVLEMDNFTLAQQWLRIDQSVRAALYFDEENKPWILTQEGRRTPLLASPFADDLSQCLVYLDEAHTRGTDLRLPPLARGALTLRLGQTKDHTVQAAMRLRQLGTTQSVSFFIPPEVHQSIADLQKKTMHDPIDSSDVSIQWLLDNTCDNIEQLQPLYFAQGMDFCRRMQAAINHPDFLTDKPQRKAYVQAIKQDEQQTLQHLYEPKLKNRATGVQTSNNDTLKQFISELTTRRKAFQDTGKAVHASALQEVEQEREVAFEVESVRQVKKPHHYAAHSFPGLNASLEAFARTGRLPPDSHYFNHIFHALSRTGIGRKFKVSSKATKSKLLETVEFSRTIKLQGELSNDNFIRPVNWVLWSPAAEIAVVIIPEEAEALIPLMRDPDVKVATHLLIYAAPITRKMLHFNHLKYYSIPPLPSDWNAPTWLQVELGLYSGRLYFEWGEYEQMCSLLGIQEGPGLVEEPGLDMMVDGAADETLAQDGVQAQVQGEAQANKDPTTEDTKLTQSPLTFLQEWLALRRRGQDFAHSPMGFVSQGKWLRKDHVFFNQVEQVAEGQDGALVQPVMRESTDNNERRDDGYYGVDDMGANQAGDGDFSDDDIEYDESEYANSRVPDGSGADTGHSSD</sequence>
<dbReference type="Proteomes" id="UP000287144">
    <property type="component" value="Unassembled WGS sequence"/>
</dbReference>
<evidence type="ECO:0000259" key="10">
    <source>
        <dbReference type="Pfam" id="PF12359"/>
    </source>
</evidence>
<evidence type="ECO:0000256" key="3">
    <source>
        <dbReference type="ARBA" id="ARBA00022670"/>
    </source>
</evidence>
<feature type="region of interest" description="Disordered" evidence="8">
    <location>
        <begin position="2732"/>
        <end position="2800"/>
    </location>
</feature>
<evidence type="ECO:0000259" key="9">
    <source>
        <dbReference type="Pfam" id="PF12340"/>
    </source>
</evidence>
<evidence type="ECO:0000313" key="11">
    <source>
        <dbReference type="EMBL" id="RSM06035.1"/>
    </source>
</evidence>
<dbReference type="PANTHER" id="PTHR13367">
    <property type="entry name" value="UBIQUITIN THIOESTERASE"/>
    <property type="match status" value="1"/>
</dbReference>
<dbReference type="SUPFAM" id="SSF52540">
    <property type="entry name" value="P-loop containing nucleoside triphosphate hydrolases"/>
    <property type="match status" value="1"/>
</dbReference>
<evidence type="ECO:0000256" key="2">
    <source>
        <dbReference type="ARBA" id="ARBA00012759"/>
    </source>
</evidence>
<dbReference type="GO" id="GO:0006508">
    <property type="term" value="P:proteolysis"/>
    <property type="evidence" value="ECO:0007669"/>
    <property type="project" value="UniProtKB-KW"/>
</dbReference>
<comment type="caution">
    <text evidence="11">The sequence shown here is derived from an EMBL/GenBank/DDBJ whole genome shotgun (WGS) entry which is preliminary data.</text>
</comment>
<evidence type="ECO:0000256" key="7">
    <source>
        <dbReference type="SAM" id="Coils"/>
    </source>
</evidence>
<evidence type="ECO:0000256" key="5">
    <source>
        <dbReference type="ARBA" id="ARBA00022801"/>
    </source>
</evidence>
<dbReference type="EMBL" id="NKCK01000048">
    <property type="protein sequence ID" value="RSM06035.1"/>
    <property type="molecule type" value="Genomic_DNA"/>
</dbReference>
<feature type="compositionally biased region" description="Basic and acidic residues" evidence="8">
    <location>
        <begin position="2742"/>
        <end position="2753"/>
    </location>
</feature>
<dbReference type="Pfam" id="PF12359">
    <property type="entry name" value="DUF3645"/>
    <property type="match status" value="1"/>
</dbReference>
<dbReference type="Gene3D" id="3.40.50.300">
    <property type="entry name" value="P-loop containing nucleotide triphosphate hydrolases"/>
    <property type="match status" value="1"/>
</dbReference>
<gene>
    <name evidence="11" type="ORF">CEP52_005939</name>
</gene>
<feature type="compositionally biased region" description="Acidic residues" evidence="8">
    <location>
        <begin position="2769"/>
        <end position="2781"/>
    </location>
</feature>
<dbReference type="EC" id="3.4.19.12" evidence="2"/>
<keyword evidence="5" id="KW-0378">Hydrolase</keyword>
<keyword evidence="6" id="KW-0788">Thiol protease</keyword>
<keyword evidence="3" id="KW-0645">Protease</keyword>
<dbReference type="STRING" id="1325735.A0A428TVH9"/>
<feature type="domain" description="DUF3638" evidence="9">
    <location>
        <begin position="1635"/>
        <end position="1856"/>
    </location>
</feature>
<evidence type="ECO:0000256" key="1">
    <source>
        <dbReference type="ARBA" id="ARBA00000707"/>
    </source>
</evidence>
<evidence type="ECO:0000256" key="6">
    <source>
        <dbReference type="ARBA" id="ARBA00022807"/>
    </source>
</evidence>
<keyword evidence="12" id="KW-1185">Reference proteome</keyword>
<accession>A0A428TVH9</accession>
<dbReference type="Pfam" id="PF12340">
    <property type="entry name" value="DUF3638"/>
    <property type="match status" value="1"/>
</dbReference>
<keyword evidence="7" id="KW-0175">Coiled coil</keyword>
<protein>
    <recommendedName>
        <fullName evidence="2">ubiquitinyl hydrolase 1</fullName>
        <ecNumber evidence="2">3.4.19.12</ecNumber>
    </recommendedName>
</protein>
<dbReference type="InterPro" id="IPR027417">
    <property type="entry name" value="P-loop_NTPase"/>
</dbReference>
<proteinExistence type="predicted"/>
<dbReference type="GO" id="GO:0004843">
    <property type="term" value="F:cysteine-type deubiquitinase activity"/>
    <property type="evidence" value="ECO:0007669"/>
    <property type="project" value="UniProtKB-EC"/>
</dbReference>
<evidence type="ECO:0000256" key="4">
    <source>
        <dbReference type="ARBA" id="ARBA00022786"/>
    </source>
</evidence>
<keyword evidence="4" id="KW-0833">Ubl conjugation pathway</keyword>
<dbReference type="InterPro" id="IPR022099">
    <property type="entry name" value="DUF3638"/>
</dbReference>
<comment type="catalytic activity">
    <reaction evidence="1">
        <text>Thiol-dependent hydrolysis of ester, thioester, amide, peptide and isopeptide bonds formed by the C-terminal Gly of ubiquitin (a 76-residue protein attached to proteins as an intracellular targeting signal).</text>
        <dbReference type="EC" id="3.4.19.12"/>
    </reaction>
</comment>
<dbReference type="InterPro" id="IPR022105">
    <property type="entry name" value="DUF3645"/>
</dbReference>
<organism evidence="11 12">
    <name type="scientific">Fusarium oligoseptatum</name>
    <dbReference type="NCBI Taxonomy" id="2604345"/>
    <lineage>
        <taxon>Eukaryota</taxon>
        <taxon>Fungi</taxon>
        <taxon>Dikarya</taxon>
        <taxon>Ascomycota</taxon>
        <taxon>Pezizomycotina</taxon>
        <taxon>Sordariomycetes</taxon>
        <taxon>Hypocreomycetidae</taxon>
        <taxon>Hypocreales</taxon>
        <taxon>Nectriaceae</taxon>
        <taxon>Fusarium</taxon>
        <taxon>Fusarium solani species complex</taxon>
    </lineage>
</organism>
<reference evidence="11 12" key="1">
    <citation type="submission" date="2017-06" db="EMBL/GenBank/DDBJ databases">
        <title>Comparative genomic analysis of Ambrosia Fusariam Clade fungi.</title>
        <authorList>
            <person name="Stajich J.E."/>
            <person name="Carrillo J."/>
            <person name="Kijimoto T."/>
            <person name="Eskalen A."/>
            <person name="O'Donnell K."/>
            <person name="Kasson M."/>
        </authorList>
    </citation>
    <scope>NUCLEOTIDE SEQUENCE [LARGE SCALE GENOMIC DNA]</scope>
    <source>
        <strain evidence="11 12">NRRL62579</strain>
    </source>
</reference>
<name>A0A428TVH9_9HYPO</name>
<feature type="coiled-coil region" evidence="7">
    <location>
        <begin position="119"/>
        <end position="154"/>
    </location>
</feature>
<evidence type="ECO:0000256" key="8">
    <source>
        <dbReference type="SAM" id="MobiDB-lite"/>
    </source>
</evidence>
<evidence type="ECO:0000313" key="12">
    <source>
        <dbReference type="Proteomes" id="UP000287144"/>
    </source>
</evidence>
<feature type="domain" description="DUF3645" evidence="10">
    <location>
        <begin position="1979"/>
        <end position="2002"/>
    </location>
</feature>
<dbReference type="PANTHER" id="PTHR13367:SF32">
    <property type="entry name" value="DUF6606 DOMAIN-CONTAINING PROTEIN"/>
    <property type="match status" value="1"/>
</dbReference>